<organism evidence="1 2">
    <name type="scientific">Nonomuraea spiralis</name>
    <dbReference type="NCBI Taxonomy" id="46182"/>
    <lineage>
        <taxon>Bacteria</taxon>
        <taxon>Bacillati</taxon>
        <taxon>Actinomycetota</taxon>
        <taxon>Actinomycetes</taxon>
        <taxon>Streptosporangiales</taxon>
        <taxon>Streptosporangiaceae</taxon>
        <taxon>Nonomuraea</taxon>
    </lineage>
</organism>
<accession>A0ABV5ILJ2</accession>
<dbReference type="RefSeq" id="WP_189652131.1">
    <property type="nucleotide sequence ID" value="NZ_BMRC01000025.1"/>
</dbReference>
<evidence type="ECO:0000313" key="1">
    <source>
        <dbReference type="EMBL" id="MFB9205407.1"/>
    </source>
</evidence>
<name>A0ABV5ILJ2_9ACTN</name>
<dbReference type="Proteomes" id="UP001589647">
    <property type="component" value="Unassembled WGS sequence"/>
</dbReference>
<sequence>MGEQREDLVTMADPAKLAAALVAIGLLKRSFTAAELASEAERAGVAPAGAGAHPGGLG</sequence>
<proteinExistence type="predicted"/>
<keyword evidence="2" id="KW-1185">Reference proteome</keyword>
<evidence type="ECO:0000313" key="2">
    <source>
        <dbReference type="Proteomes" id="UP001589647"/>
    </source>
</evidence>
<dbReference type="EMBL" id="JBHMEI010000029">
    <property type="protein sequence ID" value="MFB9205407.1"/>
    <property type="molecule type" value="Genomic_DNA"/>
</dbReference>
<comment type="caution">
    <text evidence="1">The sequence shown here is derived from an EMBL/GenBank/DDBJ whole genome shotgun (WGS) entry which is preliminary data.</text>
</comment>
<gene>
    <name evidence="1" type="ORF">ACFFV7_29725</name>
</gene>
<reference evidence="1 2" key="1">
    <citation type="submission" date="2024-09" db="EMBL/GenBank/DDBJ databases">
        <authorList>
            <person name="Sun Q."/>
            <person name="Mori K."/>
        </authorList>
    </citation>
    <scope>NUCLEOTIDE SEQUENCE [LARGE SCALE GENOMIC DNA]</scope>
    <source>
        <strain evidence="1 2">CCM 3426</strain>
    </source>
</reference>
<protein>
    <submittedName>
        <fullName evidence="1">Uncharacterized protein</fullName>
    </submittedName>
</protein>